<name>A0AAD4LLA8_9AGAM</name>
<organism evidence="2 3">
    <name type="scientific">Lactarius akahatsu</name>
    <dbReference type="NCBI Taxonomy" id="416441"/>
    <lineage>
        <taxon>Eukaryota</taxon>
        <taxon>Fungi</taxon>
        <taxon>Dikarya</taxon>
        <taxon>Basidiomycota</taxon>
        <taxon>Agaricomycotina</taxon>
        <taxon>Agaricomycetes</taxon>
        <taxon>Russulales</taxon>
        <taxon>Russulaceae</taxon>
        <taxon>Lactarius</taxon>
    </lineage>
</organism>
<evidence type="ECO:0000313" key="2">
    <source>
        <dbReference type="EMBL" id="KAH8996020.1"/>
    </source>
</evidence>
<evidence type="ECO:0008006" key="4">
    <source>
        <dbReference type="Google" id="ProtNLM"/>
    </source>
</evidence>
<keyword evidence="3" id="KW-1185">Reference proteome</keyword>
<dbReference type="Proteomes" id="UP001201163">
    <property type="component" value="Unassembled WGS sequence"/>
</dbReference>
<feature type="signal peptide" evidence="1">
    <location>
        <begin position="1"/>
        <end position="20"/>
    </location>
</feature>
<evidence type="ECO:0000313" key="3">
    <source>
        <dbReference type="Proteomes" id="UP001201163"/>
    </source>
</evidence>
<reference evidence="2" key="1">
    <citation type="submission" date="2022-01" db="EMBL/GenBank/DDBJ databases">
        <title>Comparative genomics reveals a dynamic genome evolution in the ectomycorrhizal milk-cap (Lactarius) mushrooms.</title>
        <authorList>
            <consortium name="DOE Joint Genome Institute"/>
            <person name="Lebreton A."/>
            <person name="Tang N."/>
            <person name="Kuo A."/>
            <person name="LaButti K."/>
            <person name="Drula E."/>
            <person name="Barry K."/>
            <person name="Clum A."/>
            <person name="Lipzen A."/>
            <person name="Mousain D."/>
            <person name="Ng V."/>
            <person name="Wang R."/>
            <person name="Wang X."/>
            <person name="Dai Y."/>
            <person name="Henrissat B."/>
            <person name="Grigoriev I.V."/>
            <person name="Guerin-Laguette A."/>
            <person name="Yu F."/>
            <person name="Martin F.M."/>
        </authorList>
    </citation>
    <scope>NUCLEOTIDE SEQUENCE</scope>
    <source>
        <strain evidence="2">QP</strain>
    </source>
</reference>
<gene>
    <name evidence="2" type="ORF">EDB92DRAFT_115472</name>
</gene>
<feature type="chain" id="PRO_5042057372" description="Secreted protein" evidence="1">
    <location>
        <begin position="21"/>
        <end position="135"/>
    </location>
</feature>
<proteinExistence type="predicted"/>
<keyword evidence="1" id="KW-0732">Signal</keyword>
<protein>
    <recommendedName>
        <fullName evidence="4">Secreted protein</fullName>
    </recommendedName>
</protein>
<evidence type="ECO:0000256" key="1">
    <source>
        <dbReference type="SAM" id="SignalP"/>
    </source>
</evidence>
<comment type="caution">
    <text evidence="2">The sequence shown here is derived from an EMBL/GenBank/DDBJ whole genome shotgun (WGS) entry which is preliminary data.</text>
</comment>
<dbReference type="AlphaFoldDB" id="A0AAD4LLA8"/>
<sequence>MAWLPIGFAILPAGTEVCCATTFGAHSLRCIPFQNARHCVVRTTAQPRRLGYSFRQIGNLMRSDFLANSVRGPLWFWKGRLIGYLTVIWSCGLRQKWIRQGSEPAASVGIRAGLHQGQRHPGSILLIDCNRLTCS</sequence>
<dbReference type="EMBL" id="JAKELL010000010">
    <property type="protein sequence ID" value="KAH8996020.1"/>
    <property type="molecule type" value="Genomic_DNA"/>
</dbReference>
<accession>A0AAD4LLA8</accession>